<feature type="coiled-coil region" evidence="1">
    <location>
        <begin position="375"/>
        <end position="402"/>
    </location>
</feature>
<sequence length="604" mass="62411">MILLELAAQGVKGVAPAGGRLALRPGYNVVPSADGAALARLVAALVAPGERDGEALPGVAAAPARAGATLAGKDRLTLRLVREFGRSAQLQRFDAARRAFAPLAQDLAEISRQLLAAGAPSRARFERVRMLDPADLPSRAPGAGLPRSATAAAPRPRLAPEAAAAKLAALADELERARAADRLQFQLDGLQSRLFQQEKLLEDGARLREAVAAAEAARAQLDRVAAVLAGLGELEARLAGHARAVARRDEALARAAEERGALEREAEARAPRPLRRSPVFVAGLALGALALAGGVAGALQGSNWRYLALLDVPAFGVAAWAALRAIGDLEGRERGERRRALVEEYERKAAEAYAKEAGEVDAAVTALELKGPAALAESAQRVAEADRAVEAARAALAAWEARAETRGAVEEKARAAAELARVEAAIAGQAGGYLRDARSIEAEVARVQAELARPPAPEPAAAPRPADPIGAFLAATAADGEPAGELLRAIGPRARQLAGNLSGGRLGAVLLDARGALSVEAGGRAVPAAGLPPPDQDLVYLALKLAAAEREVAGQVLVVGEVFDRLPLAARRAAAAFLKQLARAGQVLHATADPVFREAADHSA</sequence>
<keyword evidence="3" id="KW-0472">Membrane</keyword>
<dbReference type="Proteomes" id="UP001162734">
    <property type="component" value="Chromosome"/>
</dbReference>
<evidence type="ECO:0000313" key="5">
    <source>
        <dbReference type="Proteomes" id="UP001162734"/>
    </source>
</evidence>
<dbReference type="RefSeq" id="WP_248344307.1">
    <property type="nucleotide sequence ID" value="NZ_AP025592.1"/>
</dbReference>
<keyword evidence="3" id="KW-0812">Transmembrane</keyword>
<evidence type="ECO:0000256" key="2">
    <source>
        <dbReference type="SAM" id="MobiDB-lite"/>
    </source>
</evidence>
<name>A0ABN6N2V6_9BACT</name>
<keyword evidence="3" id="KW-1133">Transmembrane helix</keyword>
<feature type="region of interest" description="Disordered" evidence="2">
    <location>
        <begin position="136"/>
        <end position="157"/>
    </location>
</feature>
<reference evidence="5" key="1">
    <citation type="journal article" date="2022" name="Int. J. Syst. Evol. Microbiol.">
        <title>Anaeromyxobacter oryzae sp. nov., Anaeromyxobacter diazotrophicus sp. nov. and Anaeromyxobacter paludicola sp. nov., isolated from paddy soils.</title>
        <authorList>
            <person name="Itoh H."/>
            <person name="Xu Z."/>
            <person name="Mise K."/>
            <person name="Masuda Y."/>
            <person name="Ushijima N."/>
            <person name="Hayakawa C."/>
            <person name="Shiratori Y."/>
            <person name="Senoo K."/>
        </authorList>
    </citation>
    <scope>NUCLEOTIDE SEQUENCE [LARGE SCALE GENOMIC DNA]</scope>
    <source>
        <strain evidence="5">Red630</strain>
    </source>
</reference>
<keyword evidence="5" id="KW-1185">Reference proteome</keyword>
<proteinExistence type="predicted"/>
<dbReference type="EMBL" id="AP025592">
    <property type="protein sequence ID" value="BDG07532.1"/>
    <property type="molecule type" value="Genomic_DNA"/>
</dbReference>
<evidence type="ECO:0000313" key="4">
    <source>
        <dbReference type="EMBL" id="BDG07532.1"/>
    </source>
</evidence>
<keyword evidence="1" id="KW-0175">Coiled coil</keyword>
<feature type="transmembrane region" description="Helical" evidence="3">
    <location>
        <begin position="279"/>
        <end position="300"/>
    </location>
</feature>
<evidence type="ECO:0000256" key="1">
    <source>
        <dbReference type="SAM" id="Coils"/>
    </source>
</evidence>
<gene>
    <name evidence="4" type="ORF">AMPC_06450</name>
</gene>
<accession>A0ABN6N2V6</accession>
<organism evidence="4 5">
    <name type="scientific">Anaeromyxobacter paludicola</name>
    <dbReference type="NCBI Taxonomy" id="2918171"/>
    <lineage>
        <taxon>Bacteria</taxon>
        <taxon>Pseudomonadati</taxon>
        <taxon>Myxococcota</taxon>
        <taxon>Myxococcia</taxon>
        <taxon>Myxococcales</taxon>
        <taxon>Cystobacterineae</taxon>
        <taxon>Anaeromyxobacteraceae</taxon>
        <taxon>Anaeromyxobacter</taxon>
    </lineage>
</organism>
<feature type="transmembrane region" description="Helical" evidence="3">
    <location>
        <begin position="306"/>
        <end position="327"/>
    </location>
</feature>
<feature type="compositionally biased region" description="Low complexity" evidence="2">
    <location>
        <begin position="145"/>
        <end position="157"/>
    </location>
</feature>
<protein>
    <submittedName>
        <fullName evidence="4">Uncharacterized protein</fullName>
    </submittedName>
</protein>
<evidence type="ECO:0000256" key="3">
    <source>
        <dbReference type="SAM" id="Phobius"/>
    </source>
</evidence>